<dbReference type="OrthoDB" id="159379at2"/>
<organism evidence="3 4">
    <name type="scientific">Leptolinea tardivitalis</name>
    <dbReference type="NCBI Taxonomy" id="229920"/>
    <lineage>
        <taxon>Bacteria</taxon>
        <taxon>Bacillati</taxon>
        <taxon>Chloroflexota</taxon>
        <taxon>Anaerolineae</taxon>
        <taxon>Anaerolineales</taxon>
        <taxon>Anaerolineaceae</taxon>
        <taxon>Leptolinea</taxon>
    </lineage>
</organism>
<evidence type="ECO:0000313" key="4">
    <source>
        <dbReference type="Proteomes" id="UP000050430"/>
    </source>
</evidence>
<dbReference type="InterPro" id="IPR011856">
    <property type="entry name" value="tRNA_endonuc-like_dom_sf"/>
</dbReference>
<accession>A0A0P6X9T9</accession>
<keyword evidence="4" id="KW-1185">Reference proteome</keyword>
<dbReference type="STRING" id="229920.ADM99_11295"/>
<dbReference type="Pfam" id="PF23400">
    <property type="entry name" value="CARF_Card1"/>
    <property type="match status" value="1"/>
</dbReference>
<comment type="caution">
    <text evidence="3">The sequence shown here is derived from an EMBL/GenBank/DDBJ whole genome shotgun (WGS) entry which is preliminary data.</text>
</comment>
<dbReference type="Gene3D" id="3.40.1350.10">
    <property type="match status" value="1"/>
</dbReference>
<evidence type="ECO:0008006" key="5">
    <source>
        <dbReference type="Google" id="ProtNLM"/>
    </source>
</evidence>
<dbReference type="Pfam" id="PF09002">
    <property type="entry name" value="Card1_endonuc"/>
    <property type="match status" value="1"/>
</dbReference>
<sequence length="324" mass="35591">MFLLSLVGEQPIPVLIPLWQQWTTRPFSRSSGASPFSCIQFAGSKNTLPVIAHLEVIIRNKPGFEDVEIRPALTIDAYDIQSTRQALEEATSSAEADGFRSVLNITGGTKLMTLAALQAMKRKSSISDNLLETNMLYINTEKNRLIFLNADGEETGSEEICVNLTIAEYLQAHGIEVSDNQAFNPKGANNDALPPKAGDALEERVTSLAIDSGYFDEVRRNVYIRKPVPDGKTVSNELDVVAISNGRLVVCSCKAGINIKKEMLYELSSLSRREAAGIYCGKVLALGQEDIPPGILERARADHIRLVTGSEINRIAFIMHLETR</sequence>
<feature type="domain" description="Card1 CARF" evidence="2">
    <location>
        <begin position="74"/>
        <end position="169"/>
    </location>
</feature>
<dbReference type="InterPro" id="IPR011335">
    <property type="entry name" value="Restrct_endonuc-II-like"/>
</dbReference>
<dbReference type="SUPFAM" id="SSF52980">
    <property type="entry name" value="Restriction endonuclease-like"/>
    <property type="match status" value="1"/>
</dbReference>
<evidence type="ECO:0000259" key="2">
    <source>
        <dbReference type="Pfam" id="PF23400"/>
    </source>
</evidence>
<dbReference type="EMBL" id="LGCK01000011">
    <property type="protein sequence ID" value="KPL71287.1"/>
    <property type="molecule type" value="Genomic_DNA"/>
</dbReference>
<dbReference type="Proteomes" id="UP000050430">
    <property type="component" value="Unassembled WGS sequence"/>
</dbReference>
<dbReference type="AlphaFoldDB" id="A0A0P6X9T9"/>
<proteinExistence type="predicted"/>
<dbReference type="RefSeq" id="WP_062423405.1">
    <property type="nucleotide sequence ID" value="NZ_BBYA01000015.1"/>
</dbReference>
<dbReference type="Gene3D" id="3.40.50.10770">
    <property type="entry name" value="Hypothetical protein VC1899 like domain (Restriction endonuclease-like)"/>
    <property type="match status" value="1"/>
</dbReference>
<evidence type="ECO:0000259" key="1">
    <source>
        <dbReference type="Pfam" id="PF09002"/>
    </source>
</evidence>
<reference evidence="3 4" key="1">
    <citation type="submission" date="2015-07" db="EMBL/GenBank/DDBJ databases">
        <title>Genome sequence of Leptolinea tardivitalis DSM 16556.</title>
        <authorList>
            <person name="Hemp J."/>
            <person name="Ward L.M."/>
            <person name="Pace L.A."/>
            <person name="Fischer W.W."/>
        </authorList>
    </citation>
    <scope>NUCLEOTIDE SEQUENCE [LARGE SCALE GENOMIC DNA]</scope>
    <source>
        <strain evidence="3 4">YMTK-2</strain>
    </source>
</reference>
<dbReference type="InterPro" id="IPR056339">
    <property type="entry name" value="CARF_Card1"/>
</dbReference>
<dbReference type="GO" id="GO:0003676">
    <property type="term" value="F:nucleic acid binding"/>
    <property type="evidence" value="ECO:0007669"/>
    <property type="project" value="InterPro"/>
</dbReference>
<protein>
    <recommendedName>
        <fullName evidence="5">Restriction endonuclease type IV Mrr domain-containing protein</fullName>
    </recommendedName>
</protein>
<name>A0A0P6X9T9_9CHLR</name>
<gene>
    <name evidence="3" type="ORF">ADM99_11295</name>
</gene>
<feature type="domain" description="Card1 endonuclease" evidence="1">
    <location>
        <begin position="197"/>
        <end position="316"/>
    </location>
</feature>
<dbReference type="InterPro" id="IPR015093">
    <property type="entry name" value="Card1_endonucl_dom"/>
</dbReference>
<evidence type="ECO:0000313" key="3">
    <source>
        <dbReference type="EMBL" id="KPL71287.1"/>
    </source>
</evidence>